<dbReference type="EMBL" id="JBANRG010000075">
    <property type="protein sequence ID" value="KAK7439070.1"/>
    <property type="molecule type" value="Genomic_DNA"/>
</dbReference>
<sequence length="238" mass="26595">MDRDILAEMNVTCSGVLDINSSNMDNLIKQSRSAGWDSFMTCSQMYSQLRMLQKLVPRNTQASIRMWIDVFFFRVAAMIPKTEHMILGAENTRNKTLDRTDYTFALFKAEEADEKILTLNTTRDPVLPGLFVTQSRPDSIDEDIPQAIVQMHGRAEILRKNVVRGVLTNGLQWIFLILCLDADGSSGHYKQSAPVNISHITQIQGTPIITDPGPDIIAGILSCWVSSVGGQFMNEVLT</sequence>
<evidence type="ECO:0000313" key="2">
    <source>
        <dbReference type="Proteomes" id="UP001498398"/>
    </source>
</evidence>
<keyword evidence="2" id="KW-1185">Reference proteome</keyword>
<dbReference type="Proteomes" id="UP001498398">
    <property type="component" value="Unassembled WGS sequence"/>
</dbReference>
<reference evidence="1 2" key="1">
    <citation type="submission" date="2024-01" db="EMBL/GenBank/DDBJ databases">
        <title>A draft genome for the cacao thread blight pathogen Marasmiellus scandens.</title>
        <authorList>
            <person name="Baruah I.K."/>
            <person name="Leung J."/>
            <person name="Bukari Y."/>
            <person name="Amoako-Attah I."/>
            <person name="Meinhardt L.W."/>
            <person name="Bailey B.A."/>
            <person name="Cohen S.P."/>
        </authorList>
    </citation>
    <scope>NUCLEOTIDE SEQUENCE [LARGE SCALE GENOMIC DNA]</scope>
    <source>
        <strain evidence="1 2">GH-19</strain>
    </source>
</reference>
<name>A0ABR1ISU2_9AGAR</name>
<protein>
    <submittedName>
        <fullName evidence="1">Uncharacterized protein</fullName>
    </submittedName>
</protein>
<comment type="caution">
    <text evidence="1">The sequence shown here is derived from an EMBL/GenBank/DDBJ whole genome shotgun (WGS) entry which is preliminary data.</text>
</comment>
<organism evidence="1 2">
    <name type="scientific">Marasmiellus scandens</name>
    <dbReference type="NCBI Taxonomy" id="2682957"/>
    <lineage>
        <taxon>Eukaryota</taxon>
        <taxon>Fungi</taxon>
        <taxon>Dikarya</taxon>
        <taxon>Basidiomycota</taxon>
        <taxon>Agaricomycotina</taxon>
        <taxon>Agaricomycetes</taxon>
        <taxon>Agaricomycetidae</taxon>
        <taxon>Agaricales</taxon>
        <taxon>Marasmiineae</taxon>
        <taxon>Omphalotaceae</taxon>
        <taxon>Marasmiellus</taxon>
    </lineage>
</organism>
<gene>
    <name evidence="1" type="ORF">VKT23_017776</name>
</gene>
<proteinExistence type="predicted"/>
<evidence type="ECO:0000313" key="1">
    <source>
        <dbReference type="EMBL" id="KAK7439070.1"/>
    </source>
</evidence>
<accession>A0ABR1ISU2</accession>